<keyword evidence="1" id="KW-0175">Coiled coil</keyword>
<dbReference type="AlphaFoldDB" id="A0AAD9GLF7"/>
<feature type="compositionally biased region" description="Basic and acidic residues" evidence="2">
    <location>
        <begin position="11"/>
        <end position="20"/>
    </location>
</feature>
<keyword evidence="4" id="KW-1185">Reference proteome</keyword>
<dbReference type="Proteomes" id="UP001259832">
    <property type="component" value="Unassembled WGS sequence"/>
</dbReference>
<evidence type="ECO:0000313" key="3">
    <source>
        <dbReference type="EMBL" id="KAK1940697.1"/>
    </source>
</evidence>
<reference evidence="3" key="1">
    <citation type="submission" date="2023-08" db="EMBL/GenBank/DDBJ databases">
        <title>Reference Genome Resource for the Citrus Pathogen Phytophthora citrophthora.</title>
        <authorList>
            <person name="Moller H."/>
            <person name="Coetzee B."/>
            <person name="Rose L.J."/>
            <person name="Van Niekerk J.M."/>
        </authorList>
    </citation>
    <scope>NUCLEOTIDE SEQUENCE</scope>
    <source>
        <strain evidence="3">STE-U-9442</strain>
    </source>
</reference>
<evidence type="ECO:0000313" key="4">
    <source>
        <dbReference type="Proteomes" id="UP001259832"/>
    </source>
</evidence>
<protein>
    <submittedName>
        <fullName evidence="3">Uncharacterized protein</fullName>
    </submittedName>
</protein>
<accession>A0AAD9GLF7</accession>
<feature type="coiled-coil region" evidence="1">
    <location>
        <begin position="27"/>
        <end position="57"/>
    </location>
</feature>
<dbReference type="EMBL" id="JASMQC010000014">
    <property type="protein sequence ID" value="KAK1940697.1"/>
    <property type="molecule type" value="Genomic_DNA"/>
</dbReference>
<evidence type="ECO:0000256" key="2">
    <source>
        <dbReference type="SAM" id="MobiDB-lite"/>
    </source>
</evidence>
<evidence type="ECO:0000256" key="1">
    <source>
        <dbReference type="SAM" id="Coils"/>
    </source>
</evidence>
<feature type="region of interest" description="Disordered" evidence="2">
    <location>
        <begin position="1"/>
        <end position="24"/>
    </location>
</feature>
<comment type="caution">
    <text evidence="3">The sequence shown here is derived from an EMBL/GenBank/DDBJ whole genome shotgun (WGS) entry which is preliminary data.</text>
</comment>
<organism evidence="3 4">
    <name type="scientific">Phytophthora citrophthora</name>
    <dbReference type="NCBI Taxonomy" id="4793"/>
    <lineage>
        <taxon>Eukaryota</taxon>
        <taxon>Sar</taxon>
        <taxon>Stramenopiles</taxon>
        <taxon>Oomycota</taxon>
        <taxon>Peronosporomycetes</taxon>
        <taxon>Peronosporales</taxon>
        <taxon>Peronosporaceae</taxon>
        <taxon>Phytophthora</taxon>
    </lineage>
</organism>
<proteinExistence type="predicted"/>
<name>A0AAD9GLF7_9STRA</name>
<sequence>MDNFKRTHCNAVDKSRHGEDTSAEPPLRMLRRKITQAQKLTEQLKAAAAELAVVENRLETLCGNTLKKESLTAGVEVPRLRVQRERKQAICEALKTELEEMNAAVGVFPEKKISEIRAFAARVQKKKVHYAMH</sequence>
<gene>
    <name evidence="3" type="ORF">P3T76_008148</name>
</gene>